<evidence type="ECO:0000313" key="4">
    <source>
        <dbReference type="EMBL" id="GEO21430.1"/>
    </source>
</evidence>
<feature type="region of interest" description="Disordered" evidence="2">
    <location>
        <begin position="1"/>
        <end position="23"/>
    </location>
</feature>
<reference evidence="4 5" key="1">
    <citation type="submission" date="2019-07" db="EMBL/GenBank/DDBJ databases">
        <title>Whole genome shotgun sequence of Cyclobacterium qasimii NBRC 106168.</title>
        <authorList>
            <person name="Hosoyama A."/>
            <person name="Uohara A."/>
            <person name="Ohji S."/>
            <person name="Ichikawa N."/>
        </authorList>
    </citation>
    <scope>NUCLEOTIDE SEQUENCE [LARGE SCALE GENOMIC DNA]</scope>
    <source>
        <strain evidence="4 5">NBRC 106168</strain>
    </source>
</reference>
<keyword evidence="5" id="KW-1185">Reference proteome</keyword>
<feature type="compositionally biased region" description="Polar residues" evidence="2">
    <location>
        <begin position="7"/>
        <end position="23"/>
    </location>
</feature>
<evidence type="ECO:0000259" key="3">
    <source>
        <dbReference type="SMART" id="SM00226"/>
    </source>
</evidence>
<dbReference type="PANTHER" id="PTHR43428:SF1">
    <property type="entry name" value="ARSENATE REDUCTASE"/>
    <property type="match status" value="1"/>
</dbReference>
<sequence>MLLLAGCSQNPKEQSANETNNAPNVIEAEKVNASKNENIKMYPELSNYIELAVAGIEAIPQDRKNQLKKIALFVQTKKQSNEAANLTFICTHNSRRSHMSQIWASTAANYYGVADGVNTFSGGTEATAFNPRAVAAMERAGFKVDNPGGDNPHYQVTFADNGTSLECYSKIYDDPSNANENFAAVMTCSEADKNCPFIPGATLRVPIPYEDPKIADDTDQEASKYDERCMQIATEMFYLMSQVKA</sequence>
<dbReference type="InterPro" id="IPR036196">
    <property type="entry name" value="Ptyr_pPase_sf"/>
</dbReference>
<comment type="caution">
    <text evidence="4">The sequence shown here is derived from an EMBL/GenBank/DDBJ whole genome shotgun (WGS) entry which is preliminary data.</text>
</comment>
<evidence type="ECO:0000256" key="1">
    <source>
        <dbReference type="ARBA" id="ARBA00022849"/>
    </source>
</evidence>
<keyword evidence="1" id="KW-0059">Arsenical resistance</keyword>
<dbReference type="SMART" id="SM00226">
    <property type="entry name" value="LMWPc"/>
    <property type="match status" value="1"/>
</dbReference>
<evidence type="ECO:0000256" key="2">
    <source>
        <dbReference type="SAM" id="MobiDB-lite"/>
    </source>
</evidence>
<evidence type="ECO:0000313" key="5">
    <source>
        <dbReference type="Proteomes" id="UP000321301"/>
    </source>
</evidence>
<dbReference type="PANTHER" id="PTHR43428">
    <property type="entry name" value="ARSENATE REDUCTASE"/>
    <property type="match status" value="1"/>
</dbReference>
<dbReference type="Proteomes" id="UP000321301">
    <property type="component" value="Unassembled WGS sequence"/>
</dbReference>
<dbReference type="Pfam" id="PF01451">
    <property type="entry name" value="LMWPc"/>
    <property type="match status" value="1"/>
</dbReference>
<dbReference type="InterPro" id="IPR023485">
    <property type="entry name" value="Ptyr_pPase"/>
</dbReference>
<dbReference type="Gene3D" id="3.40.50.2300">
    <property type="match status" value="1"/>
</dbReference>
<feature type="domain" description="Phosphotyrosine protein phosphatase I" evidence="3">
    <location>
        <begin position="84"/>
        <end position="185"/>
    </location>
</feature>
<dbReference type="GO" id="GO:0046685">
    <property type="term" value="P:response to arsenic-containing substance"/>
    <property type="evidence" value="ECO:0007669"/>
    <property type="project" value="UniProtKB-KW"/>
</dbReference>
<name>A0A512CB91_9BACT</name>
<dbReference type="EMBL" id="BJYV01000007">
    <property type="protein sequence ID" value="GEO21430.1"/>
    <property type="molecule type" value="Genomic_DNA"/>
</dbReference>
<protein>
    <submittedName>
        <fullName evidence="4">Arsenate reductase</fullName>
    </submittedName>
</protein>
<dbReference type="SUPFAM" id="SSF52788">
    <property type="entry name" value="Phosphotyrosine protein phosphatases I"/>
    <property type="match status" value="1"/>
</dbReference>
<gene>
    <name evidence="4" type="primary">arsC_1</name>
    <name evidence="4" type="ORF">CQA01_19640</name>
</gene>
<organism evidence="4 5">
    <name type="scientific">Cyclobacterium qasimii</name>
    <dbReference type="NCBI Taxonomy" id="1350429"/>
    <lineage>
        <taxon>Bacteria</taxon>
        <taxon>Pseudomonadati</taxon>
        <taxon>Bacteroidota</taxon>
        <taxon>Cytophagia</taxon>
        <taxon>Cytophagales</taxon>
        <taxon>Cyclobacteriaceae</taxon>
        <taxon>Cyclobacterium</taxon>
    </lineage>
</organism>
<dbReference type="AlphaFoldDB" id="A0A512CB91"/>
<proteinExistence type="predicted"/>
<accession>A0A512CB91</accession>